<dbReference type="InterPro" id="IPR023366">
    <property type="entry name" value="ATP_synth_asu-like_sf"/>
</dbReference>
<evidence type="ECO:0000256" key="2">
    <source>
        <dbReference type="NCBIfam" id="TIGR00187"/>
    </source>
</evidence>
<dbReference type="InterPro" id="IPR026017">
    <property type="entry name" value="Lumazine-bd_dom"/>
</dbReference>
<keyword evidence="5" id="KW-0808">Transferase</keyword>
<keyword evidence="1" id="KW-0677">Repeat</keyword>
<dbReference type="EMBL" id="MWDQ01000034">
    <property type="protein sequence ID" value="OQB74640.1"/>
    <property type="molecule type" value="Genomic_DNA"/>
</dbReference>
<dbReference type="Proteomes" id="UP000485562">
    <property type="component" value="Unassembled WGS sequence"/>
</dbReference>
<dbReference type="AlphaFoldDB" id="A0A1V6CCN9"/>
<feature type="repeat" description="Lumazine-binding" evidence="3">
    <location>
        <begin position="1"/>
        <end position="95"/>
    </location>
</feature>
<gene>
    <name evidence="5" type="primary">ribE</name>
    <name evidence="5" type="ORF">BWX89_00403</name>
</gene>
<feature type="domain" description="Lumazine-binding" evidence="4">
    <location>
        <begin position="1"/>
        <end position="95"/>
    </location>
</feature>
<dbReference type="PROSITE" id="PS51177">
    <property type="entry name" value="LUMAZINE_BIND"/>
    <property type="match status" value="2"/>
</dbReference>
<dbReference type="GO" id="GO:0009231">
    <property type="term" value="P:riboflavin biosynthetic process"/>
    <property type="evidence" value="ECO:0007669"/>
    <property type="project" value="TreeGrafter"/>
</dbReference>
<dbReference type="InterPro" id="IPR001783">
    <property type="entry name" value="Lumazine-bd"/>
</dbReference>
<evidence type="ECO:0000259" key="4">
    <source>
        <dbReference type="PROSITE" id="PS51177"/>
    </source>
</evidence>
<dbReference type="GO" id="GO:0004746">
    <property type="term" value="F:riboflavin synthase activity"/>
    <property type="evidence" value="ECO:0007669"/>
    <property type="project" value="UniProtKB-UniRule"/>
</dbReference>
<reference evidence="5" key="1">
    <citation type="submission" date="2017-02" db="EMBL/GenBank/DDBJ databases">
        <title>Delving into the versatile metabolic prowess of the omnipresent phylum Bacteroidetes.</title>
        <authorList>
            <person name="Nobu M.K."/>
            <person name="Mei R."/>
            <person name="Narihiro T."/>
            <person name="Kuroda K."/>
            <person name="Liu W.-T."/>
        </authorList>
    </citation>
    <scope>NUCLEOTIDE SEQUENCE</scope>
    <source>
        <strain evidence="5">ADurb.Bin131</strain>
    </source>
</reference>
<dbReference type="SUPFAM" id="SSF63380">
    <property type="entry name" value="Riboflavin synthase domain-like"/>
    <property type="match status" value="2"/>
</dbReference>
<protein>
    <recommendedName>
        <fullName evidence="2">Riboflavin synthase</fullName>
        <ecNumber evidence="2">2.5.1.9</ecNumber>
    </recommendedName>
</protein>
<dbReference type="CDD" id="cd00402">
    <property type="entry name" value="Riboflavin_synthase_like"/>
    <property type="match status" value="1"/>
</dbReference>
<evidence type="ECO:0000256" key="1">
    <source>
        <dbReference type="ARBA" id="ARBA00022737"/>
    </source>
</evidence>
<dbReference type="PIRSF" id="PIRSF000498">
    <property type="entry name" value="Riboflavin_syn_A"/>
    <property type="match status" value="1"/>
</dbReference>
<feature type="repeat" description="Lumazine-binding" evidence="3">
    <location>
        <begin position="96"/>
        <end position="192"/>
    </location>
</feature>
<dbReference type="NCBIfam" id="TIGR00187">
    <property type="entry name" value="ribE"/>
    <property type="match status" value="1"/>
</dbReference>
<dbReference type="EC" id="2.5.1.9" evidence="2"/>
<dbReference type="NCBIfam" id="NF009566">
    <property type="entry name" value="PRK13020.1"/>
    <property type="match status" value="1"/>
</dbReference>
<name>A0A1V6CCN9_UNCT6</name>
<feature type="domain" description="Lumazine-binding" evidence="4">
    <location>
        <begin position="96"/>
        <end position="192"/>
    </location>
</feature>
<evidence type="ECO:0000256" key="3">
    <source>
        <dbReference type="PROSITE-ProRule" id="PRU00524"/>
    </source>
</evidence>
<accession>A0A1V6CCN9</accession>
<comment type="caution">
    <text evidence="5">The sequence shown here is derived from an EMBL/GenBank/DDBJ whole genome shotgun (WGS) entry which is preliminary data.</text>
</comment>
<dbReference type="PANTHER" id="PTHR21098:SF0">
    <property type="entry name" value="RIBOFLAVIN SYNTHASE"/>
    <property type="match status" value="1"/>
</dbReference>
<dbReference type="PANTHER" id="PTHR21098">
    <property type="entry name" value="RIBOFLAVIN SYNTHASE ALPHA CHAIN"/>
    <property type="match status" value="1"/>
</dbReference>
<sequence length="210" mass="23319">MFTGIIEEIGTIVGKNEGIITGLIVEAGGIFDDLSTGDSISVAGVCLTVEKIKKPVFYVSLSEETKRLTTLGKAMKGTKVNLERSLKYGDRIGGHFLYGHIDFVSRISYKKIDRETSLVRIKIPDSSMKYFVPKCSVGVDGISLTVAEVLNNEIVIWLIPYTIANTTMKDKTVGDEVNIEIDIMIKATVENIRNFSARRYDEKINKEAIF</sequence>
<dbReference type="Pfam" id="PF00677">
    <property type="entry name" value="Lum_binding"/>
    <property type="match status" value="2"/>
</dbReference>
<organism evidence="5">
    <name type="scientific">candidate division TA06 bacterium ADurb.Bin131</name>
    <dbReference type="NCBI Taxonomy" id="1852827"/>
    <lineage>
        <taxon>Bacteria</taxon>
        <taxon>Bacteria division TA06</taxon>
    </lineage>
</organism>
<proteinExistence type="predicted"/>
<dbReference type="NCBIfam" id="NF006767">
    <property type="entry name" value="PRK09289.1"/>
    <property type="match status" value="1"/>
</dbReference>
<dbReference type="Gene3D" id="2.40.30.20">
    <property type="match status" value="2"/>
</dbReference>
<evidence type="ECO:0000313" key="5">
    <source>
        <dbReference type="EMBL" id="OQB74640.1"/>
    </source>
</evidence>
<dbReference type="InterPro" id="IPR017938">
    <property type="entry name" value="Riboflavin_synthase-like_b-brl"/>
</dbReference>